<protein>
    <submittedName>
        <fullName evidence="2">Ribosome maturation factor RimM</fullName>
    </submittedName>
</protein>
<dbReference type="PANTHER" id="PTHR33116">
    <property type="entry name" value="REVERSE TRANSCRIPTASE ZINC-BINDING DOMAIN-CONTAINING PROTEIN-RELATED-RELATED"/>
    <property type="match status" value="1"/>
</dbReference>
<proteinExistence type="predicted"/>
<dbReference type="InterPro" id="IPR036976">
    <property type="entry name" value="RimM_N_sf"/>
</dbReference>
<evidence type="ECO:0000313" key="2">
    <source>
        <dbReference type="EMBL" id="RVX10742.1"/>
    </source>
</evidence>
<dbReference type="Gene3D" id="2.40.30.60">
    <property type="entry name" value="RimM"/>
    <property type="match status" value="1"/>
</dbReference>
<evidence type="ECO:0000259" key="1">
    <source>
        <dbReference type="Pfam" id="PF01782"/>
    </source>
</evidence>
<dbReference type="SUPFAM" id="SSF50447">
    <property type="entry name" value="Translation proteins"/>
    <property type="match status" value="1"/>
</dbReference>
<feature type="domain" description="RimM N-terminal" evidence="1">
    <location>
        <begin position="80"/>
        <end position="153"/>
    </location>
</feature>
<dbReference type="PANTHER" id="PTHR33116:SF78">
    <property type="entry name" value="OS12G0587133 PROTEIN"/>
    <property type="match status" value="1"/>
</dbReference>
<dbReference type="GO" id="GO:0006364">
    <property type="term" value="P:rRNA processing"/>
    <property type="evidence" value="ECO:0007669"/>
    <property type="project" value="InterPro"/>
</dbReference>
<name>A0A438JP76_VITVI</name>
<organism evidence="2 3">
    <name type="scientific">Vitis vinifera</name>
    <name type="common">Grape</name>
    <dbReference type="NCBI Taxonomy" id="29760"/>
    <lineage>
        <taxon>Eukaryota</taxon>
        <taxon>Viridiplantae</taxon>
        <taxon>Streptophyta</taxon>
        <taxon>Embryophyta</taxon>
        <taxon>Tracheophyta</taxon>
        <taxon>Spermatophyta</taxon>
        <taxon>Magnoliopsida</taxon>
        <taxon>eudicotyledons</taxon>
        <taxon>Gunneridae</taxon>
        <taxon>Pentapetalae</taxon>
        <taxon>rosids</taxon>
        <taxon>Vitales</taxon>
        <taxon>Vitaceae</taxon>
        <taxon>Viteae</taxon>
        <taxon>Vitis</taxon>
    </lineage>
</organism>
<dbReference type="EMBL" id="QGNW01000033">
    <property type="protein sequence ID" value="RVX10742.1"/>
    <property type="molecule type" value="Genomic_DNA"/>
</dbReference>
<dbReference type="InterPro" id="IPR002676">
    <property type="entry name" value="RimM_N"/>
</dbReference>
<dbReference type="AlphaFoldDB" id="A0A438JP76"/>
<sequence>MQRSSLLCSSSSFSPLPTVLPTSNHFALPVRGRPTRPVVASVRLPLTRLRNYRHTLSPLHSTATEEVLETSKVESEFVEVGYISSVHGLQGEIRVKPNTDFPELRFAEPGIRWLRQQFSGKETIREVELVEGRGHPGQKTWILKFGGIDTVEELLVVAESGGLTSELVAFWFNLQAGVLIALADMIFRGLRQGDPLSPYLFVSVMEAFSSLLRNAVAGSFVSACKARSRGAMSGLRINLDKSELIPVGCVDDVEELAAAIGCKVGSLPTTYLGLPLGAQYRSLAVWDGVEERMRKKLARWKSQYISKGGRITLIQSTLANMPIYFMSMLFTPRKVRLRLERI</sequence>
<reference evidence="2 3" key="1">
    <citation type="journal article" date="2018" name="PLoS Genet.">
        <title>Population sequencing reveals clonal diversity and ancestral inbreeding in the grapevine cultivar Chardonnay.</title>
        <authorList>
            <person name="Roach M.J."/>
            <person name="Johnson D.L."/>
            <person name="Bohlmann J."/>
            <person name="van Vuuren H.J."/>
            <person name="Jones S.J."/>
            <person name="Pretorius I.S."/>
            <person name="Schmidt S.A."/>
            <person name="Borneman A.R."/>
        </authorList>
    </citation>
    <scope>NUCLEOTIDE SEQUENCE [LARGE SCALE GENOMIC DNA]</scope>
    <source>
        <strain evidence="3">cv. Chardonnay</strain>
        <tissue evidence="2">Leaf</tissue>
    </source>
</reference>
<dbReference type="Proteomes" id="UP000288805">
    <property type="component" value="Unassembled WGS sequence"/>
</dbReference>
<dbReference type="OrthoDB" id="532420at2759"/>
<comment type="caution">
    <text evidence="2">The sequence shown here is derived from an EMBL/GenBank/DDBJ whole genome shotgun (WGS) entry which is preliminary data.</text>
</comment>
<evidence type="ECO:0000313" key="3">
    <source>
        <dbReference type="Proteomes" id="UP000288805"/>
    </source>
</evidence>
<gene>
    <name evidence="2" type="primary">rimM_3</name>
    <name evidence="2" type="ORF">CK203_018187</name>
</gene>
<dbReference type="Pfam" id="PF01782">
    <property type="entry name" value="RimM"/>
    <property type="match status" value="1"/>
</dbReference>
<accession>A0A438JP76</accession>
<dbReference type="InterPro" id="IPR009000">
    <property type="entry name" value="Transl_B-barrel_sf"/>
</dbReference>